<comment type="caution">
    <text evidence="1">The sequence shown here is derived from an EMBL/GenBank/DDBJ whole genome shotgun (WGS) entry which is preliminary data.</text>
</comment>
<dbReference type="OrthoDB" id="1122787at2"/>
<proteinExistence type="predicted"/>
<evidence type="ECO:0000313" key="1">
    <source>
        <dbReference type="EMBL" id="TDX82935.1"/>
    </source>
</evidence>
<organism evidence="1 2">
    <name type="scientific">Epilithonimonas xixisoli</name>
    <dbReference type="NCBI Taxonomy" id="1476462"/>
    <lineage>
        <taxon>Bacteria</taxon>
        <taxon>Pseudomonadati</taxon>
        <taxon>Bacteroidota</taxon>
        <taxon>Flavobacteriia</taxon>
        <taxon>Flavobacteriales</taxon>
        <taxon>Weeksellaceae</taxon>
        <taxon>Chryseobacterium group</taxon>
        <taxon>Epilithonimonas</taxon>
    </lineage>
</organism>
<evidence type="ECO:0008006" key="3">
    <source>
        <dbReference type="Google" id="ProtNLM"/>
    </source>
</evidence>
<dbReference type="RefSeq" id="WP_133945868.1">
    <property type="nucleotide sequence ID" value="NZ_SOEO01000003.1"/>
</dbReference>
<dbReference type="AlphaFoldDB" id="A0A4R8IDQ9"/>
<gene>
    <name evidence="1" type="ORF">B0I22_2984</name>
</gene>
<reference evidence="1 2" key="1">
    <citation type="submission" date="2019-03" db="EMBL/GenBank/DDBJ databases">
        <title>Genomic Encyclopedia of Type Strains, Phase III (KMG-III): the genomes of soil and plant-associated and newly described type strains.</title>
        <authorList>
            <person name="Whitman W."/>
        </authorList>
    </citation>
    <scope>NUCLEOTIDE SEQUENCE [LARGE SCALE GENOMIC DNA]</scope>
    <source>
        <strain evidence="1 2">CGMCC 1.12802</strain>
    </source>
</reference>
<dbReference type="Proteomes" id="UP000295313">
    <property type="component" value="Unassembled WGS sequence"/>
</dbReference>
<protein>
    <recommendedName>
        <fullName evidence="3">Addiction module component</fullName>
    </recommendedName>
</protein>
<accession>A0A4R8IDQ9</accession>
<dbReference type="EMBL" id="SOEO01000003">
    <property type="protein sequence ID" value="TDX82935.1"/>
    <property type="molecule type" value="Genomic_DNA"/>
</dbReference>
<name>A0A4R8IDQ9_9FLAO</name>
<sequence>MSSAELQLKLDVINKITELKEIRVIREIKKLLDFELDEDVFVLSKQQENRIAEARKEYANGEISSNEEVNKEIEQWLNEK</sequence>
<evidence type="ECO:0000313" key="2">
    <source>
        <dbReference type="Proteomes" id="UP000295313"/>
    </source>
</evidence>
<keyword evidence="2" id="KW-1185">Reference proteome</keyword>